<protein>
    <submittedName>
        <fullName evidence="2">DNA-binding domain-containing protein</fullName>
    </submittedName>
</protein>
<dbReference type="Gene3D" id="1.10.10.10">
    <property type="entry name" value="Winged helix-like DNA-binding domain superfamily/Winged helix DNA-binding domain"/>
    <property type="match status" value="1"/>
</dbReference>
<dbReference type="InterPro" id="IPR011093">
    <property type="entry name" value="TraI_2_C"/>
</dbReference>
<dbReference type="InterPro" id="IPR036390">
    <property type="entry name" value="WH_DNA-bd_sf"/>
</dbReference>
<evidence type="ECO:0000313" key="2">
    <source>
        <dbReference type="EMBL" id="QHS49601.1"/>
    </source>
</evidence>
<dbReference type="InterPro" id="IPR036388">
    <property type="entry name" value="WH-like_DNA-bd_sf"/>
</dbReference>
<sequence length="130" mass="15211">MYCLSYFRLKKLSVTTSDNPFWDRFLEINDVQAKIHIADGAVFLVSPEIFKLFIKETSGSVGEEWREEQKAFQKLRPHLRGKEGKNIWTCEVRDPRNTRKVKGYILENPTTLFPDSLPENNPYLTSNEKD</sequence>
<evidence type="ECO:0000259" key="1">
    <source>
        <dbReference type="Pfam" id="PF07515"/>
    </source>
</evidence>
<accession>A0A6P1V327</accession>
<dbReference type="GO" id="GO:0003677">
    <property type="term" value="F:DNA binding"/>
    <property type="evidence" value="ECO:0007669"/>
    <property type="project" value="UniProtKB-KW"/>
</dbReference>
<evidence type="ECO:0000313" key="3">
    <source>
        <dbReference type="Proteomes" id="UP000464389"/>
    </source>
</evidence>
<dbReference type="Proteomes" id="UP000464389">
    <property type="component" value="Chromosome"/>
</dbReference>
<dbReference type="AlphaFoldDB" id="A0A6P1V327"/>
<organism evidence="2 3">
    <name type="scientific">Klebsiella michiganensis</name>
    <dbReference type="NCBI Taxonomy" id="1134687"/>
    <lineage>
        <taxon>Bacteria</taxon>
        <taxon>Pseudomonadati</taxon>
        <taxon>Pseudomonadota</taxon>
        <taxon>Gammaproteobacteria</taxon>
        <taxon>Enterobacterales</taxon>
        <taxon>Enterobacteriaceae</taxon>
        <taxon>Klebsiella/Raoultella group</taxon>
        <taxon>Klebsiella</taxon>
    </lineage>
</organism>
<dbReference type="Gene3D" id="2.40.10.200">
    <property type="entry name" value="STY4665 C-terminal domain-like"/>
    <property type="match status" value="1"/>
</dbReference>
<dbReference type="RefSeq" id="WP_162122683.1">
    <property type="nucleotide sequence ID" value="NZ_CP048108.1"/>
</dbReference>
<gene>
    <name evidence="2" type="ORF">GW952_19050</name>
</gene>
<dbReference type="EMBL" id="CP048108">
    <property type="protein sequence ID" value="QHS49601.1"/>
    <property type="molecule type" value="Genomic_DNA"/>
</dbReference>
<feature type="domain" description="Putative conjugal transfer nickase/helicase TraI C-terminal" evidence="1">
    <location>
        <begin position="25"/>
        <end position="125"/>
    </location>
</feature>
<reference evidence="2 3" key="1">
    <citation type="submission" date="2020-01" db="EMBL/GenBank/DDBJ databases">
        <title>Bactrocera dorsalis gut bacteria genome.</title>
        <authorList>
            <person name="Zhang H."/>
            <person name="Cai Z."/>
        </authorList>
    </citation>
    <scope>NUCLEOTIDE SEQUENCE [LARGE SCALE GENOMIC DNA]</scope>
    <source>
        <strain evidence="2 3">BD177</strain>
    </source>
</reference>
<dbReference type="Pfam" id="PF07515">
    <property type="entry name" value="TraI_2_C"/>
    <property type="match status" value="1"/>
</dbReference>
<keyword evidence="2" id="KW-0238">DNA-binding</keyword>
<name>A0A6P1V327_9ENTR</name>
<dbReference type="SUPFAM" id="SSF46785">
    <property type="entry name" value="Winged helix' DNA-binding domain"/>
    <property type="match status" value="1"/>
</dbReference>
<proteinExistence type="predicted"/>